<dbReference type="AlphaFoldDB" id="A0A2L2XDH7"/>
<dbReference type="PANTHER" id="PTHR43133">
    <property type="entry name" value="RNA POLYMERASE ECF-TYPE SIGMA FACTO"/>
    <property type="match status" value="1"/>
</dbReference>
<proteinExistence type="inferred from homology"/>
<dbReference type="Pfam" id="PF04542">
    <property type="entry name" value="Sigma70_r2"/>
    <property type="match status" value="1"/>
</dbReference>
<dbReference type="GO" id="GO:0006352">
    <property type="term" value="P:DNA-templated transcription initiation"/>
    <property type="evidence" value="ECO:0007669"/>
    <property type="project" value="InterPro"/>
</dbReference>
<keyword evidence="5" id="KW-0804">Transcription</keyword>
<dbReference type="InterPro" id="IPR036388">
    <property type="entry name" value="WH-like_DNA-bd_sf"/>
</dbReference>
<accession>A0A2L2XDH7</accession>
<evidence type="ECO:0000313" key="9">
    <source>
        <dbReference type="Proteomes" id="UP000239549"/>
    </source>
</evidence>
<evidence type="ECO:0000256" key="1">
    <source>
        <dbReference type="ARBA" id="ARBA00010641"/>
    </source>
</evidence>
<dbReference type="Proteomes" id="UP000239549">
    <property type="component" value="Unassembled WGS sequence"/>
</dbReference>
<keyword evidence="9" id="KW-1185">Reference proteome</keyword>
<sequence>MAKELRPDDVLVQKSKNGDLDAFDELVKKYESKIYTVAYRFTSNHADANDLAQETFIRVYQSLGTFRGDSSFATWLYRIAANVCRDELRRQQRRKKVSLDEIMSHPGGNIYLADEASSPEESLERNELQRAVQKCLNTLSEEQRLILVMREIQGLSYEEIAASLDCSLGTVKSRLSRSRQALKQKVLGDRELSNIVARQLK</sequence>
<keyword evidence="3" id="KW-0731">Sigma factor</keyword>
<dbReference type="InterPro" id="IPR013324">
    <property type="entry name" value="RNA_pol_sigma_r3/r4-like"/>
</dbReference>
<name>A0A2L2XDH7_9FIRM</name>
<dbReference type="InterPro" id="IPR039425">
    <property type="entry name" value="RNA_pol_sigma-70-like"/>
</dbReference>
<evidence type="ECO:0000313" key="8">
    <source>
        <dbReference type="EMBL" id="GBF33773.1"/>
    </source>
</evidence>
<evidence type="ECO:0000259" key="6">
    <source>
        <dbReference type="Pfam" id="PF04542"/>
    </source>
</evidence>
<feature type="domain" description="RNA polymerase sigma factor 70 region 4 type 2" evidence="7">
    <location>
        <begin position="130"/>
        <end position="182"/>
    </location>
</feature>
<gene>
    <name evidence="8" type="ORF">DCCM_2883</name>
</gene>
<evidence type="ECO:0000256" key="5">
    <source>
        <dbReference type="ARBA" id="ARBA00023163"/>
    </source>
</evidence>
<evidence type="ECO:0000256" key="3">
    <source>
        <dbReference type="ARBA" id="ARBA00023082"/>
    </source>
</evidence>
<dbReference type="GO" id="GO:0003677">
    <property type="term" value="F:DNA binding"/>
    <property type="evidence" value="ECO:0007669"/>
    <property type="project" value="UniProtKB-KW"/>
</dbReference>
<evidence type="ECO:0000259" key="7">
    <source>
        <dbReference type="Pfam" id="PF08281"/>
    </source>
</evidence>
<reference evidence="9" key="1">
    <citation type="submission" date="2018-02" db="EMBL/GenBank/DDBJ databases">
        <title>Genome sequence of Desulfocucumis palustris strain NAW-5.</title>
        <authorList>
            <person name="Watanabe M."/>
            <person name="Kojima H."/>
            <person name="Fukui M."/>
        </authorList>
    </citation>
    <scope>NUCLEOTIDE SEQUENCE [LARGE SCALE GENOMIC DNA]</scope>
    <source>
        <strain evidence="9">NAW-5</strain>
    </source>
</reference>
<dbReference type="Gene3D" id="1.10.10.10">
    <property type="entry name" value="Winged helix-like DNA-binding domain superfamily/Winged helix DNA-binding domain"/>
    <property type="match status" value="1"/>
</dbReference>
<keyword evidence="4" id="KW-0238">DNA-binding</keyword>
<organism evidence="8 9">
    <name type="scientific">Desulfocucumis palustris</name>
    <dbReference type="NCBI Taxonomy" id="1898651"/>
    <lineage>
        <taxon>Bacteria</taxon>
        <taxon>Bacillati</taxon>
        <taxon>Bacillota</taxon>
        <taxon>Clostridia</taxon>
        <taxon>Eubacteriales</taxon>
        <taxon>Desulfocucumaceae</taxon>
        <taxon>Desulfocucumis</taxon>
    </lineage>
</organism>
<protein>
    <submittedName>
        <fullName evidence="8">RNA polymerase sigma factor RpoE</fullName>
    </submittedName>
</protein>
<dbReference type="InterPro" id="IPR007627">
    <property type="entry name" value="RNA_pol_sigma70_r2"/>
</dbReference>
<evidence type="ECO:0000256" key="2">
    <source>
        <dbReference type="ARBA" id="ARBA00023015"/>
    </source>
</evidence>
<dbReference type="GO" id="GO:0016987">
    <property type="term" value="F:sigma factor activity"/>
    <property type="evidence" value="ECO:0007669"/>
    <property type="project" value="UniProtKB-KW"/>
</dbReference>
<dbReference type="CDD" id="cd06171">
    <property type="entry name" value="Sigma70_r4"/>
    <property type="match status" value="1"/>
</dbReference>
<dbReference type="Gene3D" id="1.10.1740.10">
    <property type="match status" value="1"/>
</dbReference>
<dbReference type="NCBIfam" id="TIGR02937">
    <property type="entry name" value="sigma70-ECF"/>
    <property type="match status" value="1"/>
</dbReference>
<comment type="similarity">
    <text evidence="1">Belongs to the sigma-70 factor family. ECF subfamily.</text>
</comment>
<dbReference type="PANTHER" id="PTHR43133:SF8">
    <property type="entry name" value="RNA POLYMERASE SIGMA FACTOR HI_1459-RELATED"/>
    <property type="match status" value="1"/>
</dbReference>
<dbReference type="RefSeq" id="WP_231702718.1">
    <property type="nucleotide sequence ID" value="NZ_BFAV01000119.1"/>
</dbReference>
<dbReference type="SUPFAM" id="SSF88659">
    <property type="entry name" value="Sigma3 and sigma4 domains of RNA polymerase sigma factors"/>
    <property type="match status" value="1"/>
</dbReference>
<dbReference type="SUPFAM" id="SSF88946">
    <property type="entry name" value="Sigma2 domain of RNA polymerase sigma factors"/>
    <property type="match status" value="1"/>
</dbReference>
<dbReference type="InterPro" id="IPR014284">
    <property type="entry name" value="RNA_pol_sigma-70_dom"/>
</dbReference>
<dbReference type="InterPro" id="IPR013249">
    <property type="entry name" value="RNA_pol_sigma70_r4_t2"/>
</dbReference>
<feature type="domain" description="RNA polymerase sigma-70 region 2" evidence="6">
    <location>
        <begin position="26"/>
        <end position="94"/>
    </location>
</feature>
<dbReference type="Pfam" id="PF08281">
    <property type="entry name" value="Sigma70_r4_2"/>
    <property type="match status" value="1"/>
</dbReference>
<comment type="caution">
    <text evidence="8">The sequence shown here is derived from an EMBL/GenBank/DDBJ whole genome shotgun (WGS) entry which is preliminary data.</text>
</comment>
<dbReference type="InterPro" id="IPR013325">
    <property type="entry name" value="RNA_pol_sigma_r2"/>
</dbReference>
<keyword evidence="2" id="KW-0805">Transcription regulation</keyword>
<dbReference type="EMBL" id="BFAV01000119">
    <property type="protein sequence ID" value="GBF33773.1"/>
    <property type="molecule type" value="Genomic_DNA"/>
</dbReference>
<evidence type="ECO:0000256" key="4">
    <source>
        <dbReference type="ARBA" id="ARBA00023125"/>
    </source>
</evidence>